<evidence type="ECO:0000313" key="1">
    <source>
        <dbReference type="EMBL" id="CAG8719647.1"/>
    </source>
</evidence>
<name>A0ACA9PR11_9GLOM</name>
<accession>A0ACA9PR11</accession>
<protein>
    <submittedName>
        <fullName evidence="1">32804_t:CDS:1</fullName>
    </submittedName>
</protein>
<dbReference type="Proteomes" id="UP000789920">
    <property type="component" value="Unassembled WGS sequence"/>
</dbReference>
<comment type="caution">
    <text evidence="1">The sequence shown here is derived from an EMBL/GenBank/DDBJ whole genome shotgun (WGS) entry which is preliminary data.</text>
</comment>
<gene>
    <name evidence="1" type="ORF">RPERSI_LOCUS11191</name>
</gene>
<feature type="non-terminal residue" evidence="1">
    <location>
        <position position="1"/>
    </location>
</feature>
<reference evidence="1" key="1">
    <citation type="submission" date="2021-06" db="EMBL/GenBank/DDBJ databases">
        <authorList>
            <person name="Kallberg Y."/>
            <person name="Tangrot J."/>
            <person name="Rosling A."/>
        </authorList>
    </citation>
    <scope>NUCLEOTIDE SEQUENCE</scope>
    <source>
        <strain evidence="1">MA461A</strain>
    </source>
</reference>
<organism evidence="1 2">
    <name type="scientific">Racocetra persica</name>
    <dbReference type="NCBI Taxonomy" id="160502"/>
    <lineage>
        <taxon>Eukaryota</taxon>
        <taxon>Fungi</taxon>
        <taxon>Fungi incertae sedis</taxon>
        <taxon>Mucoromycota</taxon>
        <taxon>Glomeromycotina</taxon>
        <taxon>Glomeromycetes</taxon>
        <taxon>Diversisporales</taxon>
        <taxon>Gigasporaceae</taxon>
        <taxon>Racocetra</taxon>
    </lineage>
</organism>
<sequence length="683" mass="81103">WHFWFYKSLKYEDVQTKDNNSINLFPLRVFFLTLFLSIIQVFFAYAYICSLPIIDSLFNFLVGMVLSRAVAAFFSNQRVIHNYIMEVDDESNCFRVIDYEENIEKEAQDLKYDYKLPIRILAFFLFMNFTDGYYTWKQSLVGYVNRKQRYFTSKYSSFKIKCRKIKYIKKDQKDPISSHNKTLNIVEDEIKINQKDKLIDLETLNIEGDDEIKINQKDKLIDLETLNIEGDDEIDLYRKGRIYNNNWDYWDYWEARLSIKDNEIKLIQQLRFGSKKATDFKSINGRIKMSIKSPDVIKFSDDIKASNDNNGDVKILIKKDDNIKSEDDYIKSEDDYIKSEDDYIKSEDDYITDKDISILIEEGDKLKLRKAKDNENINLDGDWKLKIKNGEIFLVNKRVLECKAQNNKGKNTIHLYRVNLNGSWFKDSTNELKYKQKYDHYKTIEIDAEEGISNDLKIEDKPFKYATKSTDYWSAILKKENDKFFLRYEVPPDENVIRLSVEGNKLINLKYYDDIKRFTNNEDIKRFTNNEDIIKFTYDKMVYEEDLTESFKSLTINHECQVKRDKCEDKTAFIISFRNDTLYEKFKGRFCHKDELTVSSGNDEIKFVRQHSFLKHLQRDKFAIEQDDKTGTIIIRIQVLDNEEDDDTKEKGDPIVTRLDHGGELKIQINRNDQNIGKNGVKI</sequence>
<dbReference type="EMBL" id="CAJVQC010022804">
    <property type="protein sequence ID" value="CAG8719647.1"/>
    <property type="molecule type" value="Genomic_DNA"/>
</dbReference>
<evidence type="ECO:0000313" key="2">
    <source>
        <dbReference type="Proteomes" id="UP000789920"/>
    </source>
</evidence>
<feature type="non-terminal residue" evidence="1">
    <location>
        <position position="683"/>
    </location>
</feature>
<proteinExistence type="predicted"/>
<keyword evidence="2" id="KW-1185">Reference proteome</keyword>